<evidence type="ECO:0000313" key="4">
    <source>
        <dbReference type="EMBL" id="NMM49704.1"/>
    </source>
</evidence>
<dbReference type="InterPro" id="IPR037459">
    <property type="entry name" value="RhgT-like"/>
</dbReference>
<proteinExistence type="inferred from homology"/>
<organism evidence="4 5">
    <name type="scientific">Marinigracilibium pacificum</name>
    <dbReference type="NCBI Taxonomy" id="2729599"/>
    <lineage>
        <taxon>Bacteria</taxon>
        <taxon>Pseudomonadati</taxon>
        <taxon>Bacteroidota</taxon>
        <taxon>Cytophagia</taxon>
        <taxon>Cytophagales</taxon>
        <taxon>Flammeovirgaceae</taxon>
        <taxon>Marinigracilibium</taxon>
    </lineage>
</organism>
<dbReference type="InterPro" id="IPR013830">
    <property type="entry name" value="SGNH_hydro"/>
</dbReference>
<dbReference type="Pfam" id="PF13472">
    <property type="entry name" value="Lipase_GDSL_2"/>
    <property type="match status" value="1"/>
</dbReference>
<evidence type="ECO:0000256" key="1">
    <source>
        <dbReference type="ARBA" id="ARBA00008668"/>
    </source>
</evidence>
<evidence type="ECO:0000259" key="3">
    <source>
        <dbReference type="Pfam" id="PF13472"/>
    </source>
</evidence>
<reference evidence="4 5" key="1">
    <citation type="submission" date="2020-04" db="EMBL/GenBank/DDBJ databases">
        <title>Flammeovirgaceae bacterium KN852 isolated from deep sea.</title>
        <authorList>
            <person name="Zhang D.-C."/>
        </authorList>
    </citation>
    <scope>NUCLEOTIDE SEQUENCE [LARGE SCALE GENOMIC DNA]</scope>
    <source>
        <strain evidence="4 5">KN852</strain>
    </source>
</reference>
<protein>
    <submittedName>
        <fullName evidence="4">Rhamnogalacturonan acetylesterase</fullName>
    </submittedName>
</protein>
<evidence type="ECO:0000313" key="5">
    <source>
        <dbReference type="Proteomes" id="UP000559010"/>
    </source>
</evidence>
<name>A0A848J5G1_9BACT</name>
<keyword evidence="5" id="KW-1185">Reference proteome</keyword>
<dbReference type="Proteomes" id="UP000559010">
    <property type="component" value="Unassembled WGS sequence"/>
</dbReference>
<evidence type="ECO:0000256" key="2">
    <source>
        <dbReference type="ARBA" id="ARBA00022801"/>
    </source>
</evidence>
<feature type="domain" description="SGNH hydrolase-type esterase" evidence="3">
    <location>
        <begin position="27"/>
        <end position="186"/>
    </location>
</feature>
<comment type="caution">
    <text evidence="4">The sequence shown here is derived from an EMBL/GenBank/DDBJ whole genome shotgun (WGS) entry which is preliminary data.</text>
</comment>
<keyword evidence="2" id="KW-0378">Hydrolase</keyword>
<dbReference type="AlphaFoldDB" id="A0A848J5G1"/>
<dbReference type="PANTHER" id="PTHR43695:SF1">
    <property type="entry name" value="RHAMNOGALACTURONAN ACETYLESTERASE"/>
    <property type="match status" value="1"/>
</dbReference>
<dbReference type="EMBL" id="JABBNU010000009">
    <property type="protein sequence ID" value="NMM49704.1"/>
    <property type="molecule type" value="Genomic_DNA"/>
</dbReference>
<dbReference type="Gene3D" id="3.40.50.1110">
    <property type="entry name" value="SGNH hydrolase"/>
    <property type="match status" value="1"/>
</dbReference>
<dbReference type="CDD" id="cd01821">
    <property type="entry name" value="Rhamnogalacturan_acetylesterase_like"/>
    <property type="match status" value="1"/>
</dbReference>
<gene>
    <name evidence="4" type="ORF">HH304_14950</name>
</gene>
<dbReference type="PANTHER" id="PTHR43695">
    <property type="entry name" value="PUTATIVE (AFU_ORTHOLOGUE AFUA_2G17250)-RELATED"/>
    <property type="match status" value="1"/>
</dbReference>
<comment type="similarity">
    <text evidence="1">Belongs to the 'GDSL' lipolytic enzyme family.</text>
</comment>
<dbReference type="InterPro" id="IPR036514">
    <property type="entry name" value="SGNH_hydro_sf"/>
</dbReference>
<sequence length="246" mass="28040">MKGTVFLFFIMVMLFQQNESKIMIYMVGDSTMSDKPFGTGNPEKGWGQVFPLYFDHHVRVENHAVNGRSTKSFIDEGRWNKVLEKLEVGNYVFIQFGHNDEKVKDSSRYTEPNSSYKANLKKFVIEARSKGAIPVLATSIARRKFDENGKLIPTHGEYPEAMRQVAKELNVPLLDLNMRTKDLLANYGPENSKKLFLHIAKGEYESIPEGEIDNTHLSPYGAFRVADLAVAEIRSKVPELTKYLKD</sequence>
<accession>A0A848J5G1</accession>
<dbReference type="SUPFAM" id="SSF52266">
    <property type="entry name" value="SGNH hydrolase"/>
    <property type="match status" value="1"/>
</dbReference>
<dbReference type="GO" id="GO:0016788">
    <property type="term" value="F:hydrolase activity, acting on ester bonds"/>
    <property type="evidence" value="ECO:0007669"/>
    <property type="project" value="UniProtKB-ARBA"/>
</dbReference>